<dbReference type="EMBL" id="QXDF01000002">
    <property type="protein sequence ID" value="RIA47692.1"/>
    <property type="molecule type" value="Genomic_DNA"/>
</dbReference>
<dbReference type="PROSITE" id="PS51063">
    <property type="entry name" value="HTH_CRP_2"/>
    <property type="match status" value="1"/>
</dbReference>
<dbReference type="Pfam" id="PF13545">
    <property type="entry name" value="HTH_Crp_2"/>
    <property type="match status" value="1"/>
</dbReference>
<keyword evidence="6" id="KW-1185">Reference proteome</keyword>
<keyword evidence="3" id="KW-0804">Transcription</keyword>
<sequence>MSAKDHVGWRSLFLRRLGSVSPLSEGAASLVGELKCLGRTLPPDAEIRADAGTMAVVAWGSAYRYRMLADGRRVVFDVLLPGDLIELATPAMESDLAAAASNKLDLVFVREAQLKRLSEANPEFGKAIAMTTQADSLRLMAHVMRLSRLTAYERVAHFLLEIHDRLNVIGLAPNGRFQMPINQIVLSDALGMTRFHVNRTLRRLRTDGWVELNQQVVHLRDAEALADLCEYKRWHPVA</sequence>
<dbReference type="SMART" id="SM00419">
    <property type="entry name" value="HTH_CRP"/>
    <property type="match status" value="1"/>
</dbReference>
<keyword evidence="1" id="KW-0805">Transcription regulation</keyword>
<accession>A0A397PFA2</accession>
<comment type="caution">
    <text evidence="5">The sequence shown here is derived from an EMBL/GenBank/DDBJ whole genome shotgun (WGS) entry which is preliminary data.</text>
</comment>
<reference evidence="5 6" key="1">
    <citation type="submission" date="2018-08" db="EMBL/GenBank/DDBJ databases">
        <title>Genomic Encyclopedia of Archaeal and Bacterial Type Strains, Phase II (KMG-II): from individual species to whole genera.</title>
        <authorList>
            <person name="Goeker M."/>
        </authorList>
    </citation>
    <scope>NUCLEOTIDE SEQUENCE [LARGE SCALE GENOMIC DNA]</scope>
    <source>
        <strain evidence="5 6">DSM 5002</strain>
    </source>
</reference>
<protein>
    <submittedName>
        <fullName evidence="5">CRP-like cAMP-binding protein</fullName>
    </submittedName>
</protein>
<dbReference type="InterPro" id="IPR018490">
    <property type="entry name" value="cNMP-bd_dom_sf"/>
</dbReference>
<name>A0A397PFA2_9HYPH</name>
<keyword evidence="2" id="KW-0238">DNA-binding</keyword>
<dbReference type="SUPFAM" id="SSF51206">
    <property type="entry name" value="cAMP-binding domain-like"/>
    <property type="match status" value="1"/>
</dbReference>
<evidence type="ECO:0000256" key="2">
    <source>
        <dbReference type="ARBA" id="ARBA00023125"/>
    </source>
</evidence>
<dbReference type="InterPro" id="IPR012318">
    <property type="entry name" value="HTH_CRP"/>
</dbReference>
<dbReference type="Proteomes" id="UP000266273">
    <property type="component" value="Unassembled WGS sequence"/>
</dbReference>
<dbReference type="InterPro" id="IPR036390">
    <property type="entry name" value="WH_DNA-bd_sf"/>
</dbReference>
<evidence type="ECO:0000256" key="1">
    <source>
        <dbReference type="ARBA" id="ARBA00023015"/>
    </source>
</evidence>
<gene>
    <name evidence="5" type="ORF">BXY53_2257</name>
</gene>
<evidence type="ECO:0000259" key="4">
    <source>
        <dbReference type="PROSITE" id="PS51063"/>
    </source>
</evidence>
<proteinExistence type="predicted"/>
<dbReference type="InterPro" id="IPR014710">
    <property type="entry name" value="RmlC-like_jellyroll"/>
</dbReference>
<dbReference type="GO" id="GO:0003677">
    <property type="term" value="F:DNA binding"/>
    <property type="evidence" value="ECO:0007669"/>
    <property type="project" value="UniProtKB-KW"/>
</dbReference>
<dbReference type="Gene3D" id="1.10.10.10">
    <property type="entry name" value="Winged helix-like DNA-binding domain superfamily/Winged helix DNA-binding domain"/>
    <property type="match status" value="1"/>
</dbReference>
<dbReference type="Gene3D" id="2.60.120.10">
    <property type="entry name" value="Jelly Rolls"/>
    <property type="match status" value="1"/>
</dbReference>
<dbReference type="SUPFAM" id="SSF46785">
    <property type="entry name" value="Winged helix' DNA-binding domain"/>
    <property type="match status" value="1"/>
</dbReference>
<feature type="domain" description="HTH crp-type" evidence="4">
    <location>
        <begin position="149"/>
        <end position="223"/>
    </location>
</feature>
<evidence type="ECO:0000313" key="5">
    <source>
        <dbReference type="EMBL" id="RIA47692.1"/>
    </source>
</evidence>
<evidence type="ECO:0000256" key="3">
    <source>
        <dbReference type="ARBA" id="ARBA00023163"/>
    </source>
</evidence>
<evidence type="ECO:0000313" key="6">
    <source>
        <dbReference type="Proteomes" id="UP000266273"/>
    </source>
</evidence>
<organism evidence="5 6">
    <name type="scientific">Dichotomicrobium thermohalophilum</name>
    <dbReference type="NCBI Taxonomy" id="933063"/>
    <lineage>
        <taxon>Bacteria</taxon>
        <taxon>Pseudomonadati</taxon>
        <taxon>Pseudomonadota</taxon>
        <taxon>Alphaproteobacteria</taxon>
        <taxon>Hyphomicrobiales</taxon>
        <taxon>Hyphomicrobiaceae</taxon>
        <taxon>Dichotomicrobium</taxon>
    </lineage>
</organism>
<dbReference type="AlphaFoldDB" id="A0A397PFA2"/>
<dbReference type="GO" id="GO:0006355">
    <property type="term" value="P:regulation of DNA-templated transcription"/>
    <property type="evidence" value="ECO:0007669"/>
    <property type="project" value="InterPro"/>
</dbReference>
<dbReference type="InterPro" id="IPR036388">
    <property type="entry name" value="WH-like_DNA-bd_sf"/>
</dbReference>